<dbReference type="SUPFAM" id="SSF69754">
    <property type="entry name" value="Ribosome binding protein Y (YfiA homologue)"/>
    <property type="match status" value="1"/>
</dbReference>
<dbReference type="InterPro" id="IPR050574">
    <property type="entry name" value="HPF/YfiA_ribosome-assoc"/>
</dbReference>
<comment type="subunit">
    <text evidence="2">Associates exclusively with 100S ribosomes, which are dimers of 70S ribosomes.</text>
</comment>
<comment type="subunit">
    <text evidence="4">Interacts with 100S ribosomes.</text>
</comment>
<evidence type="ECO:0000313" key="6">
    <source>
        <dbReference type="EMBL" id="SHO63604.1"/>
    </source>
</evidence>
<comment type="function">
    <text evidence="4">Required for dimerization of active 70S ribosomes into 100S ribosomes in stationary phase; 100S ribosomes are translationally inactive and sometimes present during exponential growth.</text>
</comment>
<evidence type="ECO:0000256" key="3">
    <source>
        <dbReference type="ARBA" id="ARBA00041148"/>
    </source>
</evidence>
<keyword evidence="7" id="KW-1185">Reference proteome</keyword>
<dbReference type="AlphaFoldDB" id="A0A1M7ZFF4"/>
<dbReference type="Pfam" id="PF16321">
    <property type="entry name" value="Ribosom_S30AE_C"/>
    <property type="match status" value="1"/>
</dbReference>
<sequence>MTLRVSGKNIDIGEALRSRIEDRIEEIVRKYFDGGYDGHTTVEPEGTAFRTECSLHLDTGIVLKTSALAHDAYQSFDAAADRIERRLSRYKSRLRGRTDHGRNGADDAAAAYVLAAPDEEEDVPVDYSPLVVAETATRVKTMTVGMAVLELDLTEAPVIVFRNAAHGGVNVVFRRQDGNVGWIDPTLSGTGA</sequence>
<dbReference type="OrthoDB" id="9794975at2"/>
<dbReference type="STRING" id="1123029.SAMN02745172_01470"/>
<dbReference type="InterPro" id="IPR034694">
    <property type="entry name" value="HPF_long/plastid"/>
</dbReference>
<accession>A0A1M7ZFF4</accession>
<dbReference type="HAMAP" id="MF_00839">
    <property type="entry name" value="HPF"/>
    <property type="match status" value="1"/>
</dbReference>
<dbReference type="GO" id="GO:0043024">
    <property type="term" value="F:ribosomal small subunit binding"/>
    <property type="evidence" value="ECO:0007669"/>
    <property type="project" value="TreeGrafter"/>
</dbReference>
<name>A0A1M7ZFF4_9HYPH</name>
<organism evidence="6 7">
    <name type="scientific">Pseudoxanthobacter soli DSM 19599</name>
    <dbReference type="NCBI Taxonomy" id="1123029"/>
    <lineage>
        <taxon>Bacteria</taxon>
        <taxon>Pseudomonadati</taxon>
        <taxon>Pseudomonadota</taxon>
        <taxon>Alphaproteobacteria</taxon>
        <taxon>Hyphomicrobiales</taxon>
        <taxon>Segnochrobactraceae</taxon>
        <taxon>Pseudoxanthobacter</taxon>
    </lineage>
</organism>
<dbReference type="NCBIfam" id="TIGR00741">
    <property type="entry name" value="yfiA"/>
    <property type="match status" value="1"/>
</dbReference>
<evidence type="ECO:0000256" key="2">
    <source>
        <dbReference type="ARBA" id="ARBA00038695"/>
    </source>
</evidence>
<reference evidence="6 7" key="1">
    <citation type="submission" date="2016-12" db="EMBL/GenBank/DDBJ databases">
        <authorList>
            <person name="Song W.-J."/>
            <person name="Kurnit D.M."/>
        </authorList>
    </citation>
    <scope>NUCLEOTIDE SEQUENCE [LARGE SCALE GENOMIC DNA]</scope>
    <source>
        <strain evidence="6 7">DSM 19599</strain>
    </source>
</reference>
<dbReference type="Gene3D" id="3.30.160.100">
    <property type="entry name" value="Ribosome hibernation promotion factor-like"/>
    <property type="match status" value="1"/>
</dbReference>
<evidence type="ECO:0000313" key="7">
    <source>
        <dbReference type="Proteomes" id="UP000186406"/>
    </source>
</evidence>
<evidence type="ECO:0000256" key="4">
    <source>
        <dbReference type="HAMAP-Rule" id="MF_00839"/>
    </source>
</evidence>
<dbReference type="GO" id="GO:0045900">
    <property type="term" value="P:negative regulation of translational elongation"/>
    <property type="evidence" value="ECO:0007669"/>
    <property type="project" value="TreeGrafter"/>
</dbReference>
<comment type="similarity">
    <text evidence="4">Belongs to the HPF/YfiA ribosome-associated protein family. Long HPF subfamily.</text>
</comment>
<gene>
    <name evidence="4" type="primary">hpf</name>
    <name evidence="6" type="ORF">SAMN02745172_01470</name>
</gene>
<evidence type="ECO:0000259" key="5">
    <source>
        <dbReference type="Pfam" id="PF16321"/>
    </source>
</evidence>
<dbReference type="EMBL" id="FRXO01000002">
    <property type="protein sequence ID" value="SHO63604.1"/>
    <property type="molecule type" value="Genomic_DNA"/>
</dbReference>
<keyword evidence="1 4" id="KW-0810">Translation regulation</keyword>
<keyword evidence="4" id="KW-0963">Cytoplasm</keyword>
<dbReference type="PANTHER" id="PTHR33231:SF1">
    <property type="entry name" value="30S RIBOSOMAL PROTEIN"/>
    <property type="match status" value="1"/>
</dbReference>
<comment type="subcellular location">
    <subcellularLocation>
        <location evidence="4">Cytoplasm</location>
    </subcellularLocation>
</comment>
<dbReference type="Proteomes" id="UP000186406">
    <property type="component" value="Unassembled WGS sequence"/>
</dbReference>
<dbReference type="InterPro" id="IPR032528">
    <property type="entry name" value="Ribosom_S30AE_C"/>
</dbReference>
<evidence type="ECO:0000256" key="1">
    <source>
        <dbReference type="ARBA" id="ARBA00022845"/>
    </source>
</evidence>
<protein>
    <recommendedName>
        <fullName evidence="3 4">Ribosome hibernation promoting factor</fullName>
        <shortName evidence="4">HPF</shortName>
    </recommendedName>
</protein>
<proteinExistence type="inferred from homology"/>
<dbReference type="InterPro" id="IPR036567">
    <property type="entry name" value="RHF-like"/>
</dbReference>
<dbReference type="Gene3D" id="3.30.505.50">
    <property type="entry name" value="Sigma 54 modulation/S30EA ribosomal protein, C-terminal domain"/>
    <property type="match status" value="1"/>
</dbReference>
<dbReference type="InterPro" id="IPR038416">
    <property type="entry name" value="Ribosom_S30AE_C_sf"/>
</dbReference>
<dbReference type="GO" id="GO:0022627">
    <property type="term" value="C:cytosolic small ribosomal subunit"/>
    <property type="evidence" value="ECO:0007669"/>
    <property type="project" value="TreeGrafter"/>
</dbReference>
<feature type="domain" description="Sigma 54 modulation/S30EA ribosomal protein C-terminal" evidence="5">
    <location>
        <begin position="128"/>
        <end position="181"/>
    </location>
</feature>
<dbReference type="Pfam" id="PF02482">
    <property type="entry name" value="Ribosomal_S30AE"/>
    <property type="match status" value="1"/>
</dbReference>
<dbReference type="InterPro" id="IPR003489">
    <property type="entry name" value="RHF/RaiA"/>
</dbReference>
<dbReference type="RefSeq" id="WP_073626978.1">
    <property type="nucleotide sequence ID" value="NZ_FRXO01000002.1"/>
</dbReference>
<dbReference type="PANTHER" id="PTHR33231">
    <property type="entry name" value="30S RIBOSOMAL PROTEIN"/>
    <property type="match status" value="1"/>
</dbReference>